<proteinExistence type="predicted"/>
<name>A0A6C0DV88_9ZZZZ</name>
<reference evidence="3" key="1">
    <citation type="journal article" date="2020" name="Nature">
        <title>Giant virus diversity and host interactions through global metagenomics.</title>
        <authorList>
            <person name="Schulz F."/>
            <person name="Roux S."/>
            <person name="Paez-Espino D."/>
            <person name="Jungbluth S."/>
            <person name="Walsh D.A."/>
            <person name="Denef V.J."/>
            <person name="McMahon K.D."/>
            <person name="Konstantinidis K.T."/>
            <person name="Eloe-Fadrosh E.A."/>
            <person name="Kyrpides N.C."/>
            <person name="Woyke T."/>
        </authorList>
    </citation>
    <scope>NUCLEOTIDE SEQUENCE</scope>
    <source>
        <strain evidence="3">GVMAG-M-3300023174-68</strain>
    </source>
</reference>
<sequence>MKRSPQYKVVNKKKDSNKKSPSPKKSNSLKKRKIKTEYRMRGMGSMFSMYGGATEAMEKEYNNLKKEMKDLVYEYKKVNQMITDDKQKKKDEIAIRKKIDKTKLKLVDTKDRLKNILKNASDTATKAASALSDGIKTVGSKLGDIKKSFTIDKKSNSDDSLDSIDSSDSISSSDSSDSISSSDSSDSISSTRSGLSNRSTNSLDIGDESAFFRNLLKK</sequence>
<keyword evidence="1" id="KW-0175">Coiled coil</keyword>
<feature type="coiled-coil region" evidence="1">
    <location>
        <begin position="54"/>
        <end position="119"/>
    </location>
</feature>
<protein>
    <submittedName>
        <fullName evidence="3">Uncharacterized protein</fullName>
    </submittedName>
</protein>
<dbReference type="AlphaFoldDB" id="A0A6C0DV88"/>
<accession>A0A6C0DV88</accession>
<evidence type="ECO:0000313" key="3">
    <source>
        <dbReference type="EMBL" id="QHT20554.1"/>
    </source>
</evidence>
<feature type="region of interest" description="Disordered" evidence="2">
    <location>
        <begin position="152"/>
        <end position="204"/>
    </location>
</feature>
<dbReference type="EMBL" id="MN739679">
    <property type="protein sequence ID" value="QHT20554.1"/>
    <property type="molecule type" value="Genomic_DNA"/>
</dbReference>
<feature type="compositionally biased region" description="Polar residues" evidence="2">
    <location>
        <begin position="191"/>
        <end position="203"/>
    </location>
</feature>
<evidence type="ECO:0000256" key="2">
    <source>
        <dbReference type="SAM" id="MobiDB-lite"/>
    </source>
</evidence>
<organism evidence="3">
    <name type="scientific">viral metagenome</name>
    <dbReference type="NCBI Taxonomy" id="1070528"/>
    <lineage>
        <taxon>unclassified sequences</taxon>
        <taxon>metagenomes</taxon>
        <taxon>organismal metagenomes</taxon>
    </lineage>
</organism>
<feature type="compositionally biased region" description="Low complexity" evidence="2">
    <location>
        <begin position="163"/>
        <end position="190"/>
    </location>
</feature>
<feature type="region of interest" description="Disordered" evidence="2">
    <location>
        <begin position="1"/>
        <end position="37"/>
    </location>
</feature>
<evidence type="ECO:0000256" key="1">
    <source>
        <dbReference type="SAM" id="Coils"/>
    </source>
</evidence>